<dbReference type="EMBL" id="QSUB01000006">
    <property type="protein sequence ID" value="RGN03451.1"/>
    <property type="molecule type" value="Genomic_DNA"/>
</dbReference>
<comment type="caution">
    <text evidence="1">The sequence shown here is derived from an EMBL/GenBank/DDBJ whole genome shotgun (WGS) entry which is preliminary data.</text>
</comment>
<name>A0A3E5A422_9FIRM</name>
<reference evidence="1 2" key="1">
    <citation type="submission" date="2018-08" db="EMBL/GenBank/DDBJ databases">
        <title>A genome reference for cultivated species of the human gut microbiota.</title>
        <authorList>
            <person name="Zou Y."/>
            <person name="Xue W."/>
            <person name="Luo G."/>
        </authorList>
    </citation>
    <scope>NUCLEOTIDE SEQUENCE [LARGE SCALE GENOMIC DNA]</scope>
    <source>
        <strain evidence="1 2">OM06-11AA</strain>
    </source>
</reference>
<organism evidence="1 2">
    <name type="scientific">Blautia obeum</name>
    <dbReference type="NCBI Taxonomy" id="40520"/>
    <lineage>
        <taxon>Bacteria</taxon>
        <taxon>Bacillati</taxon>
        <taxon>Bacillota</taxon>
        <taxon>Clostridia</taxon>
        <taxon>Lachnospirales</taxon>
        <taxon>Lachnospiraceae</taxon>
        <taxon>Blautia</taxon>
    </lineage>
</organism>
<accession>A0A3E5A422</accession>
<proteinExistence type="predicted"/>
<sequence>MIGVGSVLISLFLVLVCYSLTLTAKRADENLLMICKQNQKIEEEKGKQEMESKRDILRVIEKEIKKGSAPVAFAGLGFSEECYHLVDSQAKMNQLLDYFFRNEEYAALADRQVKSNIYAEMGKRLNFRSARSDRDRKNMEVAAKRWIKKKHPTFDGDVYVENIRCFLDISQEELEKRKCTVNEQDITALIFSQKHLEALYLQCLMHRRNAMQEVPELKGLSETCNRIYKLQDVDVLFQCLLMDQMDWEEEKLYVQFSTIYLVKSVMTDFCN</sequence>
<dbReference type="RefSeq" id="WP_117739478.1">
    <property type="nucleotide sequence ID" value="NZ_QSUB01000006.1"/>
</dbReference>
<evidence type="ECO:0000313" key="1">
    <source>
        <dbReference type="EMBL" id="RGN03451.1"/>
    </source>
</evidence>
<evidence type="ECO:0000313" key="2">
    <source>
        <dbReference type="Proteomes" id="UP000261222"/>
    </source>
</evidence>
<protein>
    <submittedName>
        <fullName evidence="1">Uncharacterized protein</fullName>
    </submittedName>
</protein>
<dbReference type="AlphaFoldDB" id="A0A3E5A422"/>
<dbReference type="Proteomes" id="UP000261222">
    <property type="component" value="Unassembled WGS sequence"/>
</dbReference>
<gene>
    <name evidence="1" type="ORF">DXB81_13630</name>
</gene>